<feature type="region of interest" description="Disordered" evidence="2">
    <location>
        <begin position="1"/>
        <end position="21"/>
    </location>
</feature>
<keyword evidence="1" id="KW-0862">Zinc</keyword>
<dbReference type="GO" id="GO:0003676">
    <property type="term" value="F:nucleic acid binding"/>
    <property type="evidence" value="ECO:0007669"/>
    <property type="project" value="InterPro"/>
</dbReference>
<feature type="compositionally biased region" description="Polar residues" evidence="2">
    <location>
        <begin position="92"/>
        <end position="102"/>
    </location>
</feature>
<feature type="compositionally biased region" description="Basic residues" evidence="2">
    <location>
        <begin position="153"/>
        <end position="164"/>
    </location>
</feature>
<feature type="region of interest" description="Disordered" evidence="2">
    <location>
        <begin position="45"/>
        <end position="183"/>
    </location>
</feature>
<comment type="caution">
    <text evidence="4">The sequence shown here is derived from an EMBL/GenBank/DDBJ whole genome shotgun (WGS) entry which is preliminary data.</text>
</comment>
<dbReference type="GO" id="GO:0008270">
    <property type="term" value="F:zinc ion binding"/>
    <property type="evidence" value="ECO:0007669"/>
    <property type="project" value="UniProtKB-KW"/>
</dbReference>
<dbReference type="AlphaFoldDB" id="A0AAW1THP2"/>
<name>A0AAW1THP2_9CUCU</name>
<evidence type="ECO:0000259" key="3">
    <source>
        <dbReference type="PROSITE" id="PS50158"/>
    </source>
</evidence>
<dbReference type="PROSITE" id="PS50158">
    <property type="entry name" value="ZF_CCHC"/>
    <property type="match status" value="2"/>
</dbReference>
<dbReference type="InterPro" id="IPR001878">
    <property type="entry name" value="Znf_CCHC"/>
</dbReference>
<feature type="compositionally biased region" description="Polar residues" evidence="2">
    <location>
        <begin position="65"/>
        <end position="81"/>
    </location>
</feature>
<feature type="compositionally biased region" description="Polar residues" evidence="2">
    <location>
        <begin position="110"/>
        <end position="151"/>
    </location>
</feature>
<feature type="compositionally biased region" description="Acidic residues" evidence="2">
    <location>
        <begin position="368"/>
        <end position="416"/>
    </location>
</feature>
<proteinExistence type="predicted"/>
<sequence length="475" mass="53689">MSNSEANFVDNPCGSSGLDTSDHENCLTIPGSLVEEVNLEENIIPRKRSKSPEDVNFSYKGEGKYSTNSKRQKGNVSTSLSDMPRVRKHRQCQTPLTSSALPQSRHELRSNQNLELLVPNNSEMTASTSRNYINLDSPSTSHNSNQKSAVNSRSRKKRSMKRKKPSIETNTEETVEATQKKEEDNFEEELTCMEKNNATCPICRQIISSQNSTLVLDKCVERVLQTSDEEKKEYRKNLIAYRQANTDETLLHDVPNNGPVNNNINGTANNNQAPVVFSEDNGWPIADDTSSVDDYEFFGANVDFTDDEFLDPNVFNYELHDMYYVNHSSLSNDVDENNDEEYQNENDIDDSLDVYDGYEESSPSENNSESENEYDEGSECTDEEAEYESQLEEEEEEIEGDEESSCEEYDDEEDNESSGTSIDRVICYNCGVAGHFARQCPKRVAYTGRRGGYYGGYGTCFRCNMEGHWANGCPN</sequence>
<dbReference type="SUPFAM" id="SSF57756">
    <property type="entry name" value="Retrovirus zinc finger-like domains"/>
    <property type="match status" value="1"/>
</dbReference>
<dbReference type="Pfam" id="PF00098">
    <property type="entry name" value="zf-CCHC"/>
    <property type="match status" value="1"/>
</dbReference>
<organism evidence="4 5">
    <name type="scientific">Henosepilachna vigintioctopunctata</name>
    <dbReference type="NCBI Taxonomy" id="420089"/>
    <lineage>
        <taxon>Eukaryota</taxon>
        <taxon>Metazoa</taxon>
        <taxon>Ecdysozoa</taxon>
        <taxon>Arthropoda</taxon>
        <taxon>Hexapoda</taxon>
        <taxon>Insecta</taxon>
        <taxon>Pterygota</taxon>
        <taxon>Neoptera</taxon>
        <taxon>Endopterygota</taxon>
        <taxon>Coleoptera</taxon>
        <taxon>Polyphaga</taxon>
        <taxon>Cucujiformia</taxon>
        <taxon>Coccinelloidea</taxon>
        <taxon>Coccinellidae</taxon>
        <taxon>Epilachninae</taxon>
        <taxon>Epilachnini</taxon>
        <taxon>Henosepilachna</taxon>
    </lineage>
</organism>
<dbReference type="Gene3D" id="4.10.60.10">
    <property type="entry name" value="Zinc finger, CCHC-type"/>
    <property type="match status" value="1"/>
</dbReference>
<feature type="compositionally biased region" description="Acidic residues" evidence="2">
    <location>
        <begin position="333"/>
        <end position="359"/>
    </location>
</feature>
<protein>
    <recommendedName>
        <fullName evidence="3">CCHC-type domain-containing protein</fullName>
    </recommendedName>
</protein>
<dbReference type="SMART" id="SM00343">
    <property type="entry name" value="ZnF_C2HC"/>
    <property type="match status" value="2"/>
</dbReference>
<feature type="domain" description="CCHC-type" evidence="3">
    <location>
        <begin position="427"/>
        <end position="442"/>
    </location>
</feature>
<reference evidence="4 5" key="1">
    <citation type="submission" date="2023-03" db="EMBL/GenBank/DDBJ databases">
        <title>Genome insight into feeding habits of ladybird beetles.</title>
        <authorList>
            <person name="Li H.-S."/>
            <person name="Huang Y.-H."/>
            <person name="Pang H."/>
        </authorList>
    </citation>
    <scope>NUCLEOTIDE SEQUENCE [LARGE SCALE GENOMIC DNA]</scope>
    <source>
        <strain evidence="4">SYSU_2023b</strain>
        <tissue evidence="4">Whole body</tissue>
    </source>
</reference>
<dbReference type="Proteomes" id="UP001431783">
    <property type="component" value="Unassembled WGS sequence"/>
</dbReference>
<dbReference type="EMBL" id="JARQZJ010000001">
    <property type="protein sequence ID" value="KAK9869831.1"/>
    <property type="molecule type" value="Genomic_DNA"/>
</dbReference>
<dbReference type="InterPro" id="IPR036875">
    <property type="entry name" value="Znf_CCHC_sf"/>
</dbReference>
<keyword evidence="5" id="KW-1185">Reference proteome</keyword>
<evidence type="ECO:0000256" key="2">
    <source>
        <dbReference type="SAM" id="MobiDB-lite"/>
    </source>
</evidence>
<feature type="region of interest" description="Disordered" evidence="2">
    <location>
        <begin position="331"/>
        <end position="420"/>
    </location>
</feature>
<keyword evidence="1" id="KW-0479">Metal-binding</keyword>
<gene>
    <name evidence="4" type="ORF">WA026_003560</name>
</gene>
<accession>A0AAW1THP2</accession>
<evidence type="ECO:0000313" key="4">
    <source>
        <dbReference type="EMBL" id="KAK9869831.1"/>
    </source>
</evidence>
<evidence type="ECO:0000256" key="1">
    <source>
        <dbReference type="PROSITE-ProRule" id="PRU00047"/>
    </source>
</evidence>
<evidence type="ECO:0000313" key="5">
    <source>
        <dbReference type="Proteomes" id="UP001431783"/>
    </source>
</evidence>
<keyword evidence="1" id="KW-0863">Zinc-finger</keyword>
<feature type="domain" description="CCHC-type" evidence="3">
    <location>
        <begin position="460"/>
        <end position="475"/>
    </location>
</feature>